<organism evidence="1 2">
    <name type="scientific">Methanosarcina siciliae T4/M</name>
    <dbReference type="NCBI Taxonomy" id="1434120"/>
    <lineage>
        <taxon>Archaea</taxon>
        <taxon>Methanobacteriati</taxon>
        <taxon>Methanobacteriota</taxon>
        <taxon>Stenosarchaea group</taxon>
        <taxon>Methanomicrobia</taxon>
        <taxon>Methanosarcinales</taxon>
        <taxon>Methanosarcinaceae</taxon>
        <taxon>Methanosarcina</taxon>
    </lineage>
</organism>
<evidence type="ECO:0000313" key="2">
    <source>
        <dbReference type="Proteomes" id="UP000033111"/>
    </source>
</evidence>
<dbReference type="Proteomes" id="UP000033111">
    <property type="component" value="Chromosome"/>
</dbReference>
<proteinExistence type="predicted"/>
<dbReference type="KEGG" id="msw:MSSIT_3301"/>
<dbReference type="HOGENOM" id="CLU_2748242_0_0_2"/>
<name>A0A0E3P7V6_9EURY</name>
<dbReference type="EMBL" id="CP009506">
    <property type="protein sequence ID" value="AKB30020.1"/>
    <property type="molecule type" value="Genomic_DNA"/>
</dbReference>
<sequence length="70" mass="8281">MMKNNLKNLIIIIKHRFEISSLGMALNKKEQCSRGGIMMFFYLNYLKITFYLEIERLRIIYLSGYGILNG</sequence>
<evidence type="ECO:0000313" key="1">
    <source>
        <dbReference type="EMBL" id="AKB30020.1"/>
    </source>
</evidence>
<dbReference type="AlphaFoldDB" id="A0A0E3P7V6"/>
<accession>A0A0E3P7V6</accession>
<keyword evidence="2" id="KW-1185">Reference proteome</keyword>
<dbReference type="PATRIC" id="fig|1434120.4.peg.4284"/>
<reference evidence="1 2" key="1">
    <citation type="submission" date="2014-07" db="EMBL/GenBank/DDBJ databases">
        <title>Methanogenic archaea and the global carbon cycle.</title>
        <authorList>
            <person name="Henriksen J.R."/>
            <person name="Luke J."/>
            <person name="Reinhart S."/>
            <person name="Benedict M.N."/>
            <person name="Youngblut N.D."/>
            <person name="Metcalf M.E."/>
            <person name="Whitaker R.J."/>
            <person name="Metcalf W.W."/>
        </authorList>
    </citation>
    <scope>NUCLEOTIDE SEQUENCE [LARGE SCALE GENOMIC DNA]</scope>
    <source>
        <strain evidence="1 2">T4/M</strain>
    </source>
</reference>
<gene>
    <name evidence="1" type="ORF">MSSIT_3301</name>
</gene>
<protein>
    <submittedName>
        <fullName evidence="1">Uncharacterized protein</fullName>
    </submittedName>
</protein>